<evidence type="ECO:0000313" key="3">
    <source>
        <dbReference type="Proteomes" id="UP000314294"/>
    </source>
</evidence>
<evidence type="ECO:0000256" key="1">
    <source>
        <dbReference type="SAM" id="MobiDB-lite"/>
    </source>
</evidence>
<dbReference type="AlphaFoldDB" id="A0A4Z2ECD8"/>
<accession>A0A4Z2ECD8</accession>
<reference evidence="2 3" key="1">
    <citation type="submission" date="2019-03" db="EMBL/GenBank/DDBJ databases">
        <title>First draft genome of Liparis tanakae, snailfish: a comprehensive survey of snailfish specific genes.</title>
        <authorList>
            <person name="Kim W."/>
            <person name="Song I."/>
            <person name="Jeong J.-H."/>
            <person name="Kim D."/>
            <person name="Kim S."/>
            <person name="Ryu S."/>
            <person name="Song J.Y."/>
            <person name="Lee S.K."/>
        </authorList>
    </citation>
    <scope>NUCLEOTIDE SEQUENCE [LARGE SCALE GENOMIC DNA]</scope>
    <source>
        <tissue evidence="2">Muscle</tissue>
    </source>
</reference>
<name>A0A4Z2ECD8_9TELE</name>
<dbReference type="EMBL" id="SRLO01010320">
    <property type="protein sequence ID" value="TNN26401.1"/>
    <property type="molecule type" value="Genomic_DNA"/>
</dbReference>
<keyword evidence="3" id="KW-1185">Reference proteome</keyword>
<organism evidence="2 3">
    <name type="scientific">Liparis tanakae</name>
    <name type="common">Tanaka's snailfish</name>
    <dbReference type="NCBI Taxonomy" id="230148"/>
    <lineage>
        <taxon>Eukaryota</taxon>
        <taxon>Metazoa</taxon>
        <taxon>Chordata</taxon>
        <taxon>Craniata</taxon>
        <taxon>Vertebrata</taxon>
        <taxon>Euteleostomi</taxon>
        <taxon>Actinopterygii</taxon>
        <taxon>Neopterygii</taxon>
        <taxon>Teleostei</taxon>
        <taxon>Neoteleostei</taxon>
        <taxon>Acanthomorphata</taxon>
        <taxon>Eupercaria</taxon>
        <taxon>Perciformes</taxon>
        <taxon>Cottioidei</taxon>
        <taxon>Cottales</taxon>
        <taxon>Liparidae</taxon>
        <taxon>Liparis</taxon>
    </lineage>
</organism>
<protein>
    <submittedName>
        <fullName evidence="2">Uncharacterized protein</fullName>
    </submittedName>
</protein>
<sequence length="68" mass="7886">MASNAMSGVNRPVLEGRKTEERKTEERKWNEGKRWWKIRLILAPPDRFTVSTVLPEPSISFSKSTAKR</sequence>
<feature type="region of interest" description="Disordered" evidence="1">
    <location>
        <begin position="1"/>
        <end position="28"/>
    </location>
</feature>
<gene>
    <name evidence="2" type="ORF">EYF80_063463</name>
</gene>
<feature type="compositionally biased region" description="Basic and acidic residues" evidence="1">
    <location>
        <begin position="14"/>
        <end position="28"/>
    </location>
</feature>
<comment type="caution">
    <text evidence="2">The sequence shown here is derived from an EMBL/GenBank/DDBJ whole genome shotgun (WGS) entry which is preliminary data.</text>
</comment>
<evidence type="ECO:0000313" key="2">
    <source>
        <dbReference type="EMBL" id="TNN26401.1"/>
    </source>
</evidence>
<dbReference type="Proteomes" id="UP000314294">
    <property type="component" value="Unassembled WGS sequence"/>
</dbReference>
<proteinExistence type="predicted"/>